<accession>A0A8X6PGW7</accession>
<evidence type="ECO:0000256" key="1">
    <source>
        <dbReference type="SAM" id="MobiDB-lite"/>
    </source>
</evidence>
<feature type="compositionally biased region" description="Polar residues" evidence="1">
    <location>
        <begin position="1"/>
        <end position="10"/>
    </location>
</feature>
<proteinExistence type="predicted"/>
<dbReference type="PANTHER" id="PTHR46060">
    <property type="entry name" value="MARINER MOS1 TRANSPOSASE-LIKE PROTEIN"/>
    <property type="match status" value="1"/>
</dbReference>
<evidence type="ECO:0000313" key="2">
    <source>
        <dbReference type="EMBL" id="GFT64301.1"/>
    </source>
</evidence>
<name>A0A8X6PGW7_NEPPI</name>
<comment type="caution">
    <text evidence="2">The sequence shown here is derived from an EMBL/GenBank/DDBJ whole genome shotgun (WGS) entry which is preliminary data.</text>
</comment>
<gene>
    <name evidence="2" type="primary">g.49979</name>
    <name evidence="2" type="ORF">NPIL_366341</name>
</gene>
<reference evidence="2" key="1">
    <citation type="submission" date="2020-08" db="EMBL/GenBank/DDBJ databases">
        <title>Multicomponent nature underlies the extraordinary mechanical properties of spider dragline silk.</title>
        <authorList>
            <person name="Kono N."/>
            <person name="Nakamura H."/>
            <person name="Mori M."/>
            <person name="Yoshida Y."/>
            <person name="Ohtoshi R."/>
            <person name="Malay A.D."/>
            <person name="Moran D.A.P."/>
            <person name="Tomita M."/>
            <person name="Numata K."/>
            <person name="Arakawa K."/>
        </authorList>
    </citation>
    <scope>NUCLEOTIDE SEQUENCE</scope>
</reference>
<organism evidence="2 3">
    <name type="scientific">Nephila pilipes</name>
    <name type="common">Giant wood spider</name>
    <name type="synonym">Nephila maculata</name>
    <dbReference type="NCBI Taxonomy" id="299642"/>
    <lineage>
        <taxon>Eukaryota</taxon>
        <taxon>Metazoa</taxon>
        <taxon>Ecdysozoa</taxon>
        <taxon>Arthropoda</taxon>
        <taxon>Chelicerata</taxon>
        <taxon>Arachnida</taxon>
        <taxon>Araneae</taxon>
        <taxon>Araneomorphae</taxon>
        <taxon>Entelegynae</taxon>
        <taxon>Araneoidea</taxon>
        <taxon>Nephilidae</taxon>
        <taxon>Nephila</taxon>
    </lineage>
</organism>
<dbReference type="Gene3D" id="3.30.420.10">
    <property type="entry name" value="Ribonuclease H-like superfamily/Ribonuclease H"/>
    <property type="match status" value="1"/>
</dbReference>
<sequence length="132" mass="15603">MSHRCTGTTQKQKDSRHNRSIPILQRRSKRGRCKAKSSVANCFFHVRGIVYHEYAPEGQKVTKEYYQDVLRRIHDAVRRKRLDMRMANNWHLHHDNASAHSFQLIYTFLAKHGFKTDRQPPCSPDLSPCDLW</sequence>
<dbReference type="PANTHER" id="PTHR46060:SF1">
    <property type="entry name" value="MARINER MOS1 TRANSPOSASE-LIKE PROTEIN"/>
    <property type="match status" value="1"/>
</dbReference>
<dbReference type="AlphaFoldDB" id="A0A8X6PGW7"/>
<dbReference type="EMBL" id="BMAW01019616">
    <property type="protein sequence ID" value="GFT64301.1"/>
    <property type="molecule type" value="Genomic_DNA"/>
</dbReference>
<dbReference type="InterPro" id="IPR036397">
    <property type="entry name" value="RNaseH_sf"/>
</dbReference>
<evidence type="ECO:0000313" key="3">
    <source>
        <dbReference type="Proteomes" id="UP000887013"/>
    </source>
</evidence>
<dbReference type="GO" id="GO:0003676">
    <property type="term" value="F:nucleic acid binding"/>
    <property type="evidence" value="ECO:0007669"/>
    <property type="project" value="InterPro"/>
</dbReference>
<dbReference type="InterPro" id="IPR052709">
    <property type="entry name" value="Transposase-MT_Hybrid"/>
</dbReference>
<dbReference type="Pfam" id="PF01359">
    <property type="entry name" value="Transposase_1"/>
    <property type="match status" value="1"/>
</dbReference>
<evidence type="ECO:0008006" key="4">
    <source>
        <dbReference type="Google" id="ProtNLM"/>
    </source>
</evidence>
<protein>
    <recommendedName>
        <fullName evidence="4">Mariner Mos1 transposase</fullName>
    </recommendedName>
</protein>
<keyword evidence="3" id="KW-1185">Reference proteome</keyword>
<dbReference type="OrthoDB" id="6513831at2759"/>
<feature type="region of interest" description="Disordered" evidence="1">
    <location>
        <begin position="1"/>
        <end position="20"/>
    </location>
</feature>
<dbReference type="InterPro" id="IPR001888">
    <property type="entry name" value="Transposase_1"/>
</dbReference>
<dbReference type="Proteomes" id="UP000887013">
    <property type="component" value="Unassembled WGS sequence"/>
</dbReference>